<dbReference type="KEGG" id="pti:PHATR_5396"/>
<dbReference type="InterPro" id="IPR047272">
    <property type="entry name" value="S49_SppA_C"/>
</dbReference>
<dbReference type="EMBL" id="CP001141">
    <property type="protein sequence ID" value="ACI65403.1"/>
    <property type="molecule type" value="Genomic_DNA"/>
</dbReference>
<dbReference type="OrthoDB" id="45421at2759"/>
<proteinExistence type="inferred from homology"/>
<dbReference type="InParanoid" id="B5Y427"/>
<evidence type="ECO:0000256" key="4">
    <source>
        <dbReference type="ARBA" id="ARBA00022825"/>
    </source>
</evidence>
<dbReference type="InterPro" id="IPR029045">
    <property type="entry name" value="ClpP/crotonase-like_dom_sf"/>
</dbReference>
<dbReference type="MEROPS" id="S49.002"/>
<dbReference type="CDD" id="cd07023">
    <property type="entry name" value="S49_Sppa_N_C"/>
    <property type="match status" value="1"/>
</dbReference>
<dbReference type="GO" id="GO:0008236">
    <property type="term" value="F:serine-type peptidase activity"/>
    <property type="evidence" value="ECO:0007669"/>
    <property type="project" value="UniProtKB-KW"/>
</dbReference>
<dbReference type="RefSeq" id="XP_002185933.1">
    <property type="nucleotide sequence ID" value="XM_002185897.1"/>
</dbReference>
<dbReference type="Proteomes" id="UP000000759">
    <property type="component" value="Chromosome 11"/>
</dbReference>
<dbReference type="GeneID" id="7204431"/>
<organism evidence="6 7">
    <name type="scientific">Phaeodactylum tricornutum (strain CCAP 1055/1)</name>
    <dbReference type="NCBI Taxonomy" id="556484"/>
    <lineage>
        <taxon>Eukaryota</taxon>
        <taxon>Sar</taxon>
        <taxon>Stramenopiles</taxon>
        <taxon>Ochrophyta</taxon>
        <taxon>Bacillariophyta</taxon>
        <taxon>Bacillariophyceae</taxon>
        <taxon>Bacillariophycidae</taxon>
        <taxon>Naviculales</taxon>
        <taxon>Phaeodactylaceae</taxon>
        <taxon>Phaeodactylum</taxon>
    </lineage>
</organism>
<comment type="similarity">
    <text evidence="1">Belongs to the peptidase S49 family.</text>
</comment>
<evidence type="ECO:0000256" key="3">
    <source>
        <dbReference type="ARBA" id="ARBA00022801"/>
    </source>
</evidence>
<evidence type="ECO:0000313" key="6">
    <source>
        <dbReference type="EMBL" id="ACI65403.1"/>
    </source>
</evidence>
<evidence type="ECO:0000313" key="7">
    <source>
        <dbReference type="Proteomes" id="UP000000759"/>
    </source>
</evidence>
<evidence type="ECO:0000256" key="1">
    <source>
        <dbReference type="ARBA" id="ARBA00008683"/>
    </source>
</evidence>
<dbReference type="eggNOG" id="ENOG502RRCQ">
    <property type="taxonomic scope" value="Eukaryota"/>
</dbReference>
<dbReference type="InterPro" id="IPR002142">
    <property type="entry name" value="Peptidase_S49"/>
</dbReference>
<feature type="non-terminal residue" evidence="6">
    <location>
        <position position="165"/>
    </location>
</feature>
<dbReference type="AlphaFoldDB" id="B5Y427"/>
<evidence type="ECO:0000259" key="5">
    <source>
        <dbReference type="Pfam" id="PF01343"/>
    </source>
</evidence>
<dbReference type="HOGENOM" id="CLU_333872_0_0_1"/>
<dbReference type="SUPFAM" id="SSF52096">
    <property type="entry name" value="ClpP/crotonase"/>
    <property type="match status" value="1"/>
</dbReference>
<dbReference type="PANTHER" id="PTHR42987">
    <property type="entry name" value="PEPTIDASE S49"/>
    <property type="match status" value="1"/>
</dbReference>
<dbReference type="PaxDb" id="2850-Phatr5396"/>
<feature type="non-terminal residue" evidence="6">
    <location>
        <position position="1"/>
    </location>
</feature>
<sequence>VILSVNSPGGSVASYGLASAQIERLANVVGITTTACVDRYAASGGYMIASQAHRIVAAPFASVGSVGVIMEGLNFHDLAKRYGVQPMILKAGNEKNPLTTFGSVSKQDLKHETERLEKVHDAFRQLVVRGRPELADKLDEVANGNVFLGLEAVELGLVDAVMTSD</sequence>
<keyword evidence="2" id="KW-0645">Protease</keyword>
<name>B5Y427_PHATC</name>
<evidence type="ECO:0000256" key="2">
    <source>
        <dbReference type="ARBA" id="ARBA00022670"/>
    </source>
</evidence>
<dbReference type="GO" id="GO:0006508">
    <property type="term" value="P:proteolysis"/>
    <property type="evidence" value="ECO:0007669"/>
    <property type="project" value="UniProtKB-KW"/>
</dbReference>
<feature type="domain" description="Peptidase S49" evidence="5">
    <location>
        <begin position="33"/>
        <end position="165"/>
    </location>
</feature>
<reference evidence="6 7" key="1">
    <citation type="journal article" date="2008" name="Nature">
        <title>The Phaeodactylum genome reveals the evolutionary history of diatom genomes.</title>
        <authorList>
            <person name="Bowler C."/>
            <person name="Allen A.E."/>
            <person name="Badger J.H."/>
            <person name="Grimwood J."/>
            <person name="Jabbari K."/>
            <person name="Kuo A."/>
            <person name="Maheswari U."/>
            <person name="Martens C."/>
            <person name="Maumus F."/>
            <person name="Otillar R.P."/>
            <person name="Rayko E."/>
            <person name="Salamov A."/>
            <person name="Vandepoele K."/>
            <person name="Beszteri B."/>
            <person name="Gruber A."/>
            <person name="Heijde M."/>
            <person name="Katinka M."/>
            <person name="Mock T."/>
            <person name="Valentin K."/>
            <person name="Verret F."/>
            <person name="Berges J.A."/>
            <person name="Brownlee C."/>
            <person name="Cadoret J.P."/>
            <person name="Chiovitti A."/>
            <person name="Choi C.J."/>
            <person name="Coesel S."/>
            <person name="De Martino A."/>
            <person name="Detter J.C."/>
            <person name="Durkin C."/>
            <person name="Falciatore A."/>
            <person name="Fournet J."/>
            <person name="Haruta M."/>
            <person name="Huysman M.J."/>
            <person name="Jenkins B.D."/>
            <person name="Jiroutova K."/>
            <person name="Jorgensen R.E."/>
            <person name="Joubert Y."/>
            <person name="Kaplan A."/>
            <person name="Kroger N."/>
            <person name="Kroth P.G."/>
            <person name="La Roche J."/>
            <person name="Lindquist E."/>
            <person name="Lommer M."/>
            <person name="Martin-Jezequel V."/>
            <person name="Lopez P.J."/>
            <person name="Lucas S."/>
            <person name="Mangogna M."/>
            <person name="McGinnis K."/>
            <person name="Medlin L.K."/>
            <person name="Montsant A."/>
            <person name="Oudot-Le Secq M.P."/>
            <person name="Napoli C."/>
            <person name="Obornik M."/>
            <person name="Parker M.S."/>
            <person name="Petit J.L."/>
            <person name="Porcel B.M."/>
            <person name="Poulsen N."/>
            <person name="Robison M."/>
            <person name="Rychlewski L."/>
            <person name="Rynearson T.A."/>
            <person name="Schmutz J."/>
            <person name="Shapiro H."/>
            <person name="Siaut M."/>
            <person name="Stanley M."/>
            <person name="Sussman M.R."/>
            <person name="Taylor A.R."/>
            <person name="Vardi A."/>
            <person name="von Dassow P."/>
            <person name="Vyverman W."/>
            <person name="Willis A."/>
            <person name="Wyrwicz L.S."/>
            <person name="Rokhsar D.S."/>
            <person name="Weissenbach J."/>
            <person name="Armbrust E.V."/>
            <person name="Green B.R."/>
            <person name="Van de Peer Y."/>
            <person name="Grigoriev I.V."/>
        </authorList>
    </citation>
    <scope>NUCLEOTIDE SEQUENCE [LARGE SCALE GENOMIC DNA]</scope>
    <source>
        <strain evidence="6 7">CCAP 1055/1</strain>
    </source>
</reference>
<dbReference type="Pfam" id="PF01343">
    <property type="entry name" value="Peptidase_S49"/>
    <property type="match status" value="1"/>
</dbReference>
<dbReference type="PANTHER" id="PTHR42987:SF4">
    <property type="entry name" value="PROTEASE SOHB-RELATED"/>
    <property type="match status" value="1"/>
</dbReference>
<dbReference type="STRING" id="556484.B5Y427"/>
<gene>
    <name evidence="6" type="ORF">PHATR_5396</name>
</gene>
<keyword evidence="3" id="KW-0378">Hydrolase</keyword>
<reference evidence="7" key="2">
    <citation type="submission" date="2008-08" db="EMBL/GenBank/DDBJ databases">
        <authorList>
            <consortium name="Diatom Consortium"/>
            <person name="Grigoriev I."/>
            <person name="Grimwood J."/>
            <person name="Kuo A."/>
            <person name="Otillar R.P."/>
            <person name="Salamov A."/>
            <person name="Detter J.C."/>
            <person name="Lindquist E."/>
            <person name="Shapiro H."/>
            <person name="Lucas S."/>
            <person name="Glavina del Rio T."/>
            <person name="Pitluck S."/>
            <person name="Rokhsar D."/>
            <person name="Bowler C."/>
        </authorList>
    </citation>
    <scope>GENOME REANNOTATION</scope>
    <source>
        <strain evidence="7">CCAP 1055/1</strain>
    </source>
</reference>
<protein>
    <recommendedName>
        <fullName evidence="5">Peptidase S49 domain-containing protein</fullName>
    </recommendedName>
</protein>
<accession>B5Y427</accession>
<keyword evidence="7" id="KW-1185">Reference proteome</keyword>
<dbReference type="Gene3D" id="3.90.226.10">
    <property type="entry name" value="2-enoyl-CoA Hydratase, Chain A, domain 1"/>
    <property type="match status" value="1"/>
</dbReference>
<keyword evidence="4" id="KW-0720">Serine protease</keyword>
<dbReference type="Gene3D" id="6.20.330.10">
    <property type="match status" value="1"/>
</dbReference>